<feature type="transmembrane region" description="Helical" evidence="1">
    <location>
        <begin position="121"/>
        <end position="141"/>
    </location>
</feature>
<keyword evidence="3" id="KW-1185">Reference proteome</keyword>
<dbReference type="PANTHER" id="PTHR40042:SF1">
    <property type="entry name" value="DUF1405 DOMAIN-CONTAINING PROTEIN"/>
    <property type="match status" value="1"/>
</dbReference>
<keyword evidence="1" id="KW-1133">Transmembrane helix</keyword>
<evidence type="ECO:0000256" key="1">
    <source>
        <dbReference type="SAM" id="Phobius"/>
    </source>
</evidence>
<name>A0A7X0SSR6_9BACL</name>
<accession>A0A7X0SSR6</accession>
<keyword evidence="1" id="KW-0472">Membrane</keyword>
<reference evidence="2 3" key="1">
    <citation type="submission" date="2020-08" db="EMBL/GenBank/DDBJ databases">
        <title>Cohnella phylogeny.</title>
        <authorList>
            <person name="Dunlap C."/>
        </authorList>
    </citation>
    <scope>NUCLEOTIDE SEQUENCE [LARGE SCALE GENOMIC DNA]</scope>
    <source>
        <strain evidence="2 3">CBP 2801</strain>
    </source>
</reference>
<keyword evidence="1" id="KW-0812">Transmembrane</keyword>
<feature type="transmembrane region" description="Helical" evidence="1">
    <location>
        <begin position="54"/>
        <end position="74"/>
    </location>
</feature>
<feature type="transmembrane region" description="Helical" evidence="1">
    <location>
        <begin position="185"/>
        <end position="204"/>
    </location>
</feature>
<comment type="caution">
    <text evidence="2">The sequence shown here is derived from an EMBL/GenBank/DDBJ whole genome shotgun (WGS) entry which is preliminary data.</text>
</comment>
<feature type="transmembrane region" description="Helical" evidence="1">
    <location>
        <begin position="94"/>
        <end position="115"/>
    </location>
</feature>
<evidence type="ECO:0000313" key="2">
    <source>
        <dbReference type="EMBL" id="MBB6735452.1"/>
    </source>
</evidence>
<dbReference type="InterPro" id="IPR009845">
    <property type="entry name" value="DUF1405"/>
</dbReference>
<dbReference type="AlphaFoldDB" id="A0A7X0SSR6"/>
<gene>
    <name evidence="2" type="ORF">H7C18_31535</name>
</gene>
<dbReference type="Pfam" id="PF07187">
    <property type="entry name" value="DUF1405"/>
    <property type="match status" value="1"/>
</dbReference>
<evidence type="ECO:0000313" key="3">
    <source>
        <dbReference type="Proteomes" id="UP000564644"/>
    </source>
</evidence>
<dbReference type="EMBL" id="JACJVO010000050">
    <property type="protein sequence ID" value="MBB6735452.1"/>
    <property type="molecule type" value="Genomic_DNA"/>
</dbReference>
<sequence>MDWKYFGSRSFLLHPMTLALLLLFYVPGTVYGYIWYEGQLIDTWQDHPHWQIPFVPDSPTASLFFTLAIVWRWIQPDKPRSAWAAGIRGVLEALAVVTSIKYGIWAGAIIFIGAAQGDVLVWQHWMLVVSHGAMAICALLYARFFYFGPMALAIGAAWTFLNDSIDYGFGVYPYLPSELDDNVAGIAWFTFSLTACSVLAAAIARRYPVSSRAARRLMPKPD</sequence>
<feature type="transmembrane region" description="Helical" evidence="1">
    <location>
        <begin position="146"/>
        <end position="165"/>
    </location>
</feature>
<feature type="transmembrane region" description="Helical" evidence="1">
    <location>
        <begin position="12"/>
        <end position="34"/>
    </location>
</feature>
<organism evidence="2 3">
    <name type="scientific">Cohnella zeiphila</name>
    <dbReference type="NCBI Taxonomy" id="2761120"/>
    <lineage>
        <taxon>Bacteria</taxon>
        <taxon>Bacillati</taxon>
        <taxon>Bacillota</taxon>
        <taxon>Bacilli</taxon>
        <taxon>Bacillales</taxon>
        <taxon>Paenibacillaceae</taxon>
        <taxon>Cohnella</taxon>
    </lineage>
</organism>
<dbReference type="Proteomes" id="UP000564644">
    <property type="component" value="Unassembled WGS sequence"/>
</dbReference>
<dbReference type="RefSeq" id="WP_185133108.1">
    <property type="nucleotide sequence ID" value="NZ_JACJVO010000050.1"/>
</dbReference>
<dbReference type="PANTHER" id="PTHR40042">
    <property type="entry name" value="HYPOTHETICAL MEMBRANE SPANNING PROTEIN"/>
    <property type="match status" value="1"/>
</dbReference>
<proteinExistence type="predicted"/>
<protein>
    <submittedName>
        <fullName evidence="2">DUF1405 domain-containing protein</fullName>
    </submittedName>
</protein>